<gene>
    <name evidence="3" type="ORF">LTR36_003494</name>
</gene>
<keyword evidence="1" id="KW-0175">Coiled coil</keyword>
<feature type="coiled-coil region" evidence="1">
    <location>
        <begin position="30"/>
        <end position="100"/>
    </location>
</feature>
<protein>
    <submittedName>
        <fullName evidence="3">Uncharacterized protein</fullName>
    </submittedName>
</protein>
<evidence type="ECO:0000256" key="2">
    <source>
        <dbReference type="SAM" id="MobiDB-lite"/>
    </source>
</evidence>
<reference evidence="3 4" key="1">
    <citation type="submission" date="2021-11" db="EMBL/GenBank/DDBJ databases">
        <title>Black yeast isolated from Biological Soil Crust.</title>
        <authorList>
            <person name="Kurbessoian T."/>
        </authorList>
    </citation>
    <scope>NUCLEOTIDE SEQUENCE [LARGE SCALE GENOMIC DNA]</scope>
    <source>
        <strain evidence="3 4">CCFEE 5522</strain>
    </source>
</reference>
<sequence length="277" mass="30755">MEPSKPGLAYLRVKLLPNSTTMQPDASTAMDKAANQIQSATDTMKHLLADSDRTNSLRGTALDEQINKLQKERSQLVSQLAEAEGDRERFRSRVAELDKADEKRRTDEKAQDDKTEAAVQEAVRETKAVCRVDLKKAIAIEQEKYANLRVRANEKIADLKIFSKRDLDARNAKISAQDIEIGNNKRKVEEADSLASHVARSAKVVKVAEHIVASHKTGGWKELAGRLDNLQEAVSDRRLPAQANFRAQVNIGWPGSEKSKEPSSWLDQFGSFDGHGG</sequence>
<comment type="caution">
    <text evidence="3">The sequence shown here is derived from an EMBL/GenBank/DDBJ whole genome shotgun (WGS) entry which is preliminary data.</text>
</comment>
<evidence type="ECO:0000256" key="1">
    <source>
        <dbReference type="SAM" id="Coils"/>
    </source>
</evidence>
<proteinExistence type="predicted"/>
<organism evidence="3 4">
    <name type="scientific">Oleoguttula mirabilis</name>
    <dbReference type="NCBI Taxonomy" id="1507867"/>
    <lineage>
        <taxon>Eukaryota</taxon>
        <taxon>Fungi</taxon>
        <taxon>Dikarya</taxon>
        <taxon>Ascomycota</taxon>
        <taxon>Pezizomycotina</taxon>
        <taxon>Dothideomycetes</taxon>
        <taxon>Dothideomycetidae</taxon>
        <taxon>Mycosphaerellales</taxon>
        <taxon>Teratosphaeriaceae</taxon>
        <taxon>Oleoguttula</taxon>
    </lineage>
</organism>
<evidence type="ECO:0000313" key="4">
    <source>
        <dbReference type="Proteomes" id="UP001324427"/>
    </source>
</evidence>
<evidence type="ECO:0000313" key="3">
    <source>
        <dbReference type="EMBL" id="KAK4545314.1"/>
    </source>
</evidence>
<dbReference type="AlphaFoldDB" id="A0AAV9JJY6"/>
<feature type="region of interest" description="Disordered" evidence="2">
    <location>
        <begin position="252"/>
        <end position="277"/>
    </location>
</feature>
<name>A0AAV9JJY6_9PEZI</name>
<dbReference type="Proteomes" id="UP001324427">
    <property type="component" value="Unassembled WGS sequence"/>
</dbReference>
<accession>A0AAV9JJY6</accession>
<keyword evidence="4" id="KW-1185">Reference proteome</keyword>
<dbReference type="EMBL" id="JAVFHQ010000020">
    <property type="protein sequence ID" value="KAK4545314.1"/>
    <property type="molecule type" value="Genomic_DNA"/>
</dbReference>